<dbReference type="GO" id="GO:0005829">
    <property type="term" value="C:cytosol"/>
    <property type="evidence" value="ECO:0007669"/>
    <property type="project" value="UniProtKB-ARBA"/>
</dbReference>
<feature type="domain" description="Cyclin-like" evidence="7">
    <location>
        <begin position="177"/>
        <end position="258"/>
    </location>
</feature>
<feature type="domain" description="Cyclin-like" evidence="7">
    <location>
        <begin position="80"/>
        <end position="164"/>
    </location>
</feature>
<comment type="caution">
    <text evidence="9">The sequence shown here is derived from an EMBL/GenBank/DDBJ whole genome shotgun (WGS) entry which is preliminary data.</text>
</comment>
<accession>A0A7K9SWU3</accession>
<dbReference type="PANTHER" id="PTHR10177">
    <property type="entry name" value="CYCLINS"/>
    <property type="match status" value="1"/>
</dbReference>
<dbReference type="GO" id="GO:0016538">
    <property type="term" value="F:cyclin-dependent protein serine/threonine kinase regulator activity"/>
    <property type="evidence" value="ECO:0007669"/>
    <property type="project" value="InterPro"/>
</dbReference>
<dbReference type="Proteomes" id="UP000566440">
    <property type="component" value="Unassembled WGS sequence"/>
</dbReference>
<proteinExistence type="inferred from homology"/>
<evidence type="ECO:0000313" key="10">
    <source>
        <dbReference type="Proteomes" id="UP000566440"/>
    </source>
</evidence>
<protein>
    <submittedName>
        <fullName evidence="9">CCNB1 protein</fullName>
    </submittedName>
</protein>
<dbReference type="GO" id="GO:0051301">
    <property type="term" value="P:cell division"/>
    <property type="evidence" value="ECO:0007669"/>
    <property type="project" value="UniProtKB-KW"/>
</dbReference>
<evidence type="ECO:0000256" key="4">
    <source>
        <dbReference type="ARBA" id="ARBA00023127"/>
    </source>
</evidence>
<dbReference type="SMART" id="SM01332">
    <property type="entry name" value="Cyclin_C"/>
    <property type="match status" value="1"/>
</dbReference>
<dbReference type="FunFam" id="1.10.472.10:FF:000198">
    <property type="entry name" value="G2/mitotic-specific cyclin-B1"/>
    <property type="match status" value="1"/>
</dbReference>
<sequence length="301" mass="34536">SSSSSSEDELCLAFSEVLLDMEDVDMEDVDVEDDSDPSFCSSYVKDIYKYLRELEEKQPIRPKYLEGQEISGSMRAVLVDWLVRVQQKLRLHQDTLYMTVAIIDRFMQDNAVSKKMFLLVGITAMFIASKYQEVVPPSIRHLAYIINNGYTKSEIRQMEREILTALDFSLGRPLPPHFLRRVSKIAKVELKQHILAKYLMELSIVDYDMVHFPPSKTAAAASCLAMKLFDTCKWSAALQCYTTYTESDLLPLMQHIAKNVVFVKMGKTKQKAIHYKYASKKNARISTIEQLDSPIILHLSE</sequence>
<comment type="similarity">
    <text evidence="2">Belongs to the cyclin family. Cyclin AB subfamily.</text>
</comment>
<dbReference type="InterPro" id="IPR004367">
    <property type="entry name" value="Cyclin_C-dom"/>
</dbReference>
<reference evidence="9 10" key="1">
    <citation type="submission" date="2019-09" db="EMBL/GenBank/DDBJ databases">
        <title>Bird 10,000 Genomes (B10K) Project - Family phase.</title>
        <authorList>
            <person name="Zhang G."/>
        </authorList>
    </citation>
    <scope>NUCLEOTIDE SEQUENCE [LARGE SCALE GENOMIC DNA]</scope>
    <source>
        <strain evidence="9">B10K-DU-001-62</strain>
        <tissue evidence="9">Muscle</tissue>
    </source>
</reference>
<dbReference type="InterPro" id="IPR036915">
    <property type="entry name" value="Cyclin-like_sf"/>
</dbReference>
<feature type="domain" description="Cyclin C-terminal" evidence="8">
    <location>
        <begin position="173"/>
        <end position="291"/>
    </location>
</feature>
<feature type="non-terminal residue" evidence="9">
    <location>
        <position position="301"/>
    </location>
</feature>
<keyword evidence="10" id="KW-1185">Reference proteome</keyword>
<dbReference type="EMBL" id="VWZX01004669">
    <property type="protein sequence ID" value="NXI39901.1"/>
    <property type="molecule type" value="Genomic_DNA"/>
</dbReference>
<dbReference type="GO" id="GO:0044772">
    <property type="term" value="P:mitotic cell cycle phase transition"/>
    <property type="evidence" value="ECO:0007669"/>
    <property type="project" value="InterPro"/>
</dbReference>
<feature type="non-terminal residue" evidence="9">
    <location>
        <position position="1"/>
    </location>
</feature>
<evidence type="ECO:0000256" key="2">
    <source>
        <dbReference type="ARBA" id="ARBA00006955"/>
    </source>
</evidence>
<dbReference type="InterPro" id="IPR046965">
    <property type="entry name" value="Cyclin_A/B-like"/>
</dbReference>
<dbReference type="SUPFAM" id="SSF47954">
    <property type="entry name" value="Cyclin-like"/>
    <property type="match status" value="2"/>
</dbReference>
<dbReference type="OrthoDB" id="5590282at2759"/>
<dbReference type="Pfam" id="PF02984">
    <property type="entry name" value="Cyclin_C"/>
    <property type="match status" value="1"/>
</dbReference>
<dbReference type="Pfam" id="PF00134">
    <property type="entry name" value="Cyclin_N"/>
    <property type="match status" value="1"/>
</dbReference>
<organism evidence="9 10">
    <name type="scientific">Galbula dea</name>
    <dbReference type="NCBI Taxonomy" id="1109041"/>
    <lineage>
        <taxon>Eukaryota</taxon>
        <taxon>Metazoa</taxon>
        <taxon>Chordata</taxon>
        <taxon>Craniata</taxon>
        <taxon>Vertebrata</taxon>
        <taxon>Euteleostomi</taxon>
        <taxon>Archelosauria</taxon>
        <taxon>Archosauria</taxon>
        <taxon>Dinosauria</taxon>
        <taxon>Saurischia</taxon>
        <taxon>Theropoda</taxon>
        <taxon>Coelurosauria</taxon>
        <taxon>Aves</taxon>
        <taxon>Neognathae</taxon>
        <taxon>Neoaves</taxon>
        <taxon>Telluraves</taxon>
        <taxon>Coraciimorphae</taxon>
        <taxon>Piciformes</taxon>
        <taxon>Galbulidae</taxon>
        <taxon>Galbula</taxon>
    </lineage>
</organism>
<keyword evidence="4 6" id="KW-0195">Cyclin</keyword>
<evidence type="ECO:0000256" key="3">
    <source>
        <dbReference type="ARBA" id="ARBA00022618"/>
    </source>
</evidence>
<dbReference type="SMART" id="SM00385">
    <property type="entry name" value="CYCLIN"/>
    <property type="match status" value="2"/>
</dbReference>
<dbReference type="PROSITE" id="PS00292">
    <property type="entry name" value="CYCLINS"/>
    <property type="match status" value="1"/>
</dbReference>
<keyword evidence="3" id="KW-0132">Cell division</keyword>
<comment type="function">
    <text evidence="1">Essential for the control of the cell cycle at the G2/M (mitosis) transition.</text>
</comment>
<evidence type="ECO:0000256" key="5">
    <source>
        <dbReference type="ARBA" id="ARBA00023306"/>
    </source>
</evidence>
<evidence type="ECO:0000256" key="6">
    <source>
        <dbReference type="RuleBase" id="RU000383"/>
    </source>
</evidence>
<dbReference type="InterPro" id="IPR006671">
    <property type="entry name" value="Cyclin_N"/>
</dbReference>
<name>A0A7K9SWU3_9PICI</name>
<dbReference type="Gene3D" id="1.10.472.10">
    <property type="entry name" value="Cyclin-like"/>
    <property type="match status" value="2"/>
</dbReference>
<evidence type="ECO:0000259" key="8">
    <source>
        <dbReference type="SMART" id="SM01332"/>
    </source>
</evidence>
<gene>
    <name evidence="9" type="primary">Ccnb1</name>
    <name evidence="9" type="ORF">GALDEA_R15422</name>
</gene>
<keyword evidence="5" id="KW-0131">Cell cycle</keyword>
<evidence type="ECO:0000256" key="1">
    <source>
        <dbReference type="ARBA" id="ARBA00003222"/>
    </source>
</evidence>
<dbReference type="PIRSF" id="PIRSF001771">
    <property type="entry name" value="Cyclin_A_B_D_E"/>
    <property type="match status" value="1"/>
</dbReference>
<dbReference type="AlphaFoldDB" id="A0A7K9SWU3"/>
<dbReference type="InterPro" id="IPR013763">
    <property type="entry name" value="Cyclin-like_dom"/>
</dbReference>
<evidence type="ECO:0000313" key="9">
    <source>
        <dbReference type="EMBL" id="NXI39901.1"/>
    </source>
</evidence>
<dbReference type="InterPro" id="IPR039361">
    <property type="entry name" value="Cyclin"/>
</dbReference>
<dbReference type="InterPro" id="IPR048258">
    <property type="entry name" value="Cyclins_cyclin-box"/>
</dbReference>
<evidence type="ECO:0000259" key="7">
    <source>
        <dbReference type="SMART" id="SM00385"/>
    </source>
</evidence>